<comment type="caution">
    <text evidence="1">The sequence shown here is derived from an EMBL/GenBank/DDBJ whole genome shotgun (WGS) entry which is preliminary data.</text>
</comment>
<accession>A0ACB8C6T5</accession>
<dbReference type="EMBL" id="CM023477">
    <property type="protein sequence ID" value="KAH7936617.1"/>
    <property type="molecule type" value="Genomic_DNA"/>
</dbReference>
<protein>
    <submittedName>
        <fullName evidence="1">Uncharacterized protein</fullName>
    </submittedName>
</protein>
<sequence length="512" mass="58060">MEKTTGLATAVAAIAAATFVLWLLKRHRRLRLFKDLGIPGPEPDFIWGNLKQMDHRRVEAFMQWRKEYGKLFGIYVGSEPFLVVTDPQLAHECFVKQATIFHDRPAVFVDAEPFKSSLLQLGGNAWTYVRARLNYGFSSGMIKDLSEIANLCAVRFVERISTISLRSGYVEVFNRGLDYTFDFIMNSVLAQQVRSQEDGNEPILESLKQVIKDMENSAIEVAFTVPVVRALLTLIYPLTKHARAFRNVMSHVQHTVELHRSGKLPKVPSVLRTLLDDQTEALNAAQKKPSRRAKYLDDHYISSNATIFLLAGIETTASTLSFLMYLLARHPSEQENVVKEMEDVFPLEEGNEFTFDHLHRLKRVDMVIYEGLRLYPPVPLYLVRRCSVDTIACGQFLPAGLNVMVTPWLIHHDPDLWPEPDLFRPDRFSQENSECYRNGAYIPFGLGPRVCIGQRIAFLGVKSALVRLLRDFKLTLCNKTTGPPILSVPSMTLVPGDGVTVSLEHRRTRTVA</sequence>
<organism evidence="1 2">
    <name type="scientific">Dermacentor silvarum</name>
    <name type="common">Tick</name>
    <dbReference type="NCBI Taxonomy" id="543639"/>
    <lineage>
        <taxon>Eukaryota</taxon>
        <taxon>Metazoa</taxon>
        <taxon>Ecdysozoa</taxon>
        <taxon>Arthropoda</taxon>
        <taxon>Chelicerata</taxon>
        <taxon>Arachnida</taxon>
        <taxon>Acari</taxon>
        <taxon>Parasitiformes</taxon>
        <taxon>Ixodida</taxon>
        <taxon>Ixodoidea</taxon>
        <taxon>Ixodidae</taxon>
        <taxon>Rhipicephalinae</taxon>
        <taxon>Dermacentor</taxon>
    </lineage>
</organism>
<keyword evidence="2" id="KW-1185">Reference proteome</keyword>
<evidence type="ECO:0000313" key="1">
    <source>
        <dbReference type="EMBL" id="KAH7936617.1"/>
    </source>
</evidence>
<gene>
    <name evidence="1" type="ORF">HPB49_001672</name>
</gene>
<reference evidence="1" key="1">
    <citation type="submission" date="2020-05" db="EMBL/GenBank/DDBJ databases">
        <title>Large-scale comparative analyses of tick genomes elucidate their genetic diversity and vector capacities.</title>
        <authorList>
            <person name="Jia N."/>
            <person name="Wang J."/>
            <person name="Shi W."/>
            <person name="Du L."/>
            <person name="Sun Y."/>
            <person name="Zhan W."/>
            <person name="Jiang J."/>
            <person name="Wang Q."/>
            <person name="Zhang B."/>
            <person name="Ji P."/>
            <person name="Sakyi L.B."/>
            <person name="Cui X."/>
            <person name="Yuan T."/>
            <person name="Jiang B."/>
            <person name="Yang W."/>
            <person name="Lam T.T.-Y."/>
            <person name="Chang Q."/>
            <person name="Ding S."/>
            <person name="Wang X."/>
            <person name="Zhu J."/>
            <person name="Ruan X."/>
            <person name="Zhao L."/>
            <person name="Wei J."/>
            <person name="Que T."/>
            <person name="Du C."/>
            <person name="Cheng J."/>
            <person name="Dai P."/>
            <person name="Han X."/>
            <person name="Huang E."/>
            <person name="Gao Y."/>
            <person name="Liu J."/>
            <person name="Shao H."/>
            <person name="Ye R."/>
            <person name="Li L."/>
            <person name="Wei W."/>
            <person name="Wang X."/>
            <person name="Wang C."/>
            <person name="Yang T."/>
            <person name="Huo Q."/>
            <person name="Li W."/>
            <person name="Guo W."/>
            <person name="Chen H."/>
            <person name="Zhou L."/>
            <person name="Ni X."/>
            <person name="Tian J."/>
            <person name="Zhou Y."/>
            <person name="Sheng Y."/>
            <person name="Liu T."/>
            <person name="Pan Y."/>
            <person name="Xia L."/>
            <person name="Li J."/>
            <person name="Zhao F."/>
            <person name="Cao W."/>
        </authorList>
    </citation>
    <scope>NUCLEOTIDE SEQUENCE</scope>
    <source>
        <strain evidence="1">Dsil-2018</strain>
    </source>
</reference>
<dbReference type="Proteomes" id="UP000821865">
    <property type="component" value="Chromosome 8"/>
</dbReference>
<proteinExistence type="predicted"/>
<evidence type="ECO:0000313" key="2">
    <source>
        <dbReference type="Proteomes" id="UP000821865"/>
    </source>
</evidence>
<name>A0ACB8C6T5_DERSI</name>